<sequence>MYRHHAGSNTFYNLLSLYYLLRGNSLPTTSSRGSR</sequence>
<organism evidence="1">
    <name type="scientific">Myoviridae sp. ctijX18</name>
    <dbReference type="NCBI Taxonomy" id="2825154"/>
    <lineage>
        <taxon>Viruses</taxon>
        <taxon>Duplodnaviria</taxon>
        <taxon>Heunggongvirae</taxon>
        <taxon>Uroviricota</taxon>
        <taxon>Caudoviricetes</taxon>
    </lineage>
</organism>
<protein>
    <submittedName>
        <fullName evidence="1">Uncharacterized protein</fullName>
    </submittedName>
</protein>
<proteinExistence type="predicted"/>
<accession>A0A8S5USH7</accession>
<evidence type="ECO:0000313" key="1">
    <source>
        <dbReference type="EMBL" id="DAF97457.1"/>
    </source>
</evidence>
<name>A0A8S5USH7_9CAUD</name>
<dbReference type="EMBL" id="BK016133">
    <property type="protein sequence ID" value="DAF97457.1"/>
    <property type="molecule type" value="Genomic_DNA"/>
</dbReference>
<reference evidence="1" key="1">
    <citation type="journal article" date="2021" name="Proc. Natl. Acad. Sci. U.S.A.">
        <title>A Catalog of Tens of Thousands of Viruses from Human Metagenomes Reveals Hidden Associations with Chronic Diseases.</title>
        <authorList>
            <person name="Tisza M.J."/>
            <person name="Buck C.B."/>
        </authorList>
    </citation>
    <scope>NUCLEOTIDE SEQUENCE</scope>
    <source>
        <strain evidence="1">CtijX18</strain>
    </source>
</reference>